<feature type="transmembrane region" description="Helical" evidence="1">
    <location>
        <begin position="95"/>
        <end position="114"/>
    </location>
</feature>
<dbReference type="AlphaFoldDB" id="A0A2A5RQ08"/>
<gene>
    <name evidence="2" type="ORF">RT41_GL000276</name>
</gene>
<accession>A0A2A5RQ08</accession>
<keyword evidence="3" id="KW-1185">Reference proteome</keyword>
<evidence type="ECO:0000256" key="1">
    <source>
        <dbReference type="SAM" id="Phobius"/>
    </source>
</evidence>
<dbReference type="STRING" id="1291764.GCA_001311235_00171"/>
<name>A0A2A5RQ08_9LACT</name>
<feature type="transmembrane region" description="Helical" evidence="1">
    <location>
        <begin position="148"/>
        <end position="173"/>
    </location>
</feature>
<dbReference type="OrthoDB" id="2990070at2"/>
<keyword evidence="1" id="KW-0472">Membrane</keyword>
<feature type="transmembrane region" description="Helical" evidence="1">
    <location>
        <begin position="179"/>
        <end position="201"/>
    </location>
</feature>
<proteinExistence type="predicted"/>
<keyword evidence="1" id="KW-1133">Transmembrane helix</keyword>
<evidence type="ECO:0000313" key="2">
    <source>
        <dbReference type="EMBL" id="PCS01512.1"/>
    </source>
</evidence>
<dbReference type="NCBIfam" id="NF041646">
    <property type="entry name" value="VC0807_fam"/>
    <property type="match status" value="1"/>
</dbReference>
<keyword evidence="1" id="KW-0812">Transmembrane</keyword>
<dbReference type="Proteomes" id="UP000218181">
    <property type="component" value="Unassembled WGS sequence"/>
</dbReference>
<evidence type="ECO:0000313" key="3">
    <source>
        <dbReference type="Proteomes" id="UP000218181"/>
    </source>
</evidence>
<dbReference type="EMBL" id="JXJU01000001">
    <property type="protein sequence ID" value="PCS01512.1"/>
    <property type="molecule type" value="Genomic_DNA"/>
</dbReference>
<reference evidence="2 3" key="1">
    <citation type="submission" date="2014-12" db="EMBL/GenBank/DDBJ databases">
        <title>Draft genome sequences of 10 type strains of Lactococcus.</title>
        <authorList>
            <person name="Sun Z."/>
            <person name="Zhong Z."/>
            <person name="Liu W."/>
            <person name="Zhang W."/>
            <person name="Zhang H."/>
        </authorList>
    </citation>
    <scope>NUCLEOTIDE SEQUENCE [LARGE SCALE GENOMIC DNA]</scope>
    <source>
        <strain evidence="2 3">JCM 16395</strain>
    </source>
</reference>
<comment type="caution">
    <text evidence="2">The sequence shown here is derived from an EMBL/GenBank/DDBJ whole genome shotgun (WGS) entry which is preliminary data.</text>
</comment>
<feature type="transmembrane region" description="Helical" evidence="1">
    <location>
        <begin position="63"/>
        <end position="83"/>
    </location>
</feature>
<sequence length="221" mass="24454">MKKNNNQIRNLTVSFIVAFILPVIAYGILKWLHYSDTMALGVATAFPVLLTIYSAIRKRKINPIGLVAVCGFLISILAVYLTNGNDMAFKLWHPILTGAIGIVLLFSAAINHPIMGILSRNKVKAALEEEVYDTEEDKAADLAEMHRFFMIYTLFMGIVFALHATLTIMLALAVGTTQFVLLSKGIDIGSIIILAGGIYLINRRLSEDEIQDTEKNDDHSI</sequence>
<protein>
    <recommendedName>
        <fullName evidence="4">Integral membrane protein</fullName>
    </recommendedName>
</protein>
<evidence type="ECO:0008006" key="4">
    <source>
        <dbReference type="Google" id="ProtNLM"/>
    </source>
</evidence>
<dbReference type="RefSeq" id="WP_096816940.1">
    <property type="nucleotide sequence ID" value="NZ_JXJU01000001.1"/>
</dbReference>
<feature type="transmembrane region" description="Helical" evidence="1">
    <location>
        <begin position="38"/>
        <end position="56"/>
    </location>
</feature>
<organism evidence="2 3">
    <name type="scientific">Lactococcus fujiensis JCM 16395</name>
    <dbReference type="NCBI Taxonomy" id="1291764"/>
    <lineage>
        <taxon>Bacteria</taxon>
        <taxon>Bacillati</taxon>
        <taxon>Bacillota</taxon>
        <taxon>Bacilli</taxon>
        <taxon>Lactobacillales</taxon>
        <taxon>Streptococcaceae</taxon>
        <taxon>Lactococcus</taxon>
    </lineage>
</organism>
<feature type="transmembrane region" description="Helical" evidence="1">
    <location>
        <begin position="12"/>
        <end position="32"/>
    </location>
</feature>